<feature type="transmembrane region" description="Helical" evidence="8">
    <location>
        <begin position="238"/>
        <end position="261"/>
    </location>
</feature>
<evidence type="ECO:0000256" key="2">
    <source>
        <dbReference type="ARBA" id="ARBA00022448"/>
    </source>
</evidence>
<evidence type="ECO:0000256" key="3">
    <source>
        <dbReference type="ARBA" id="ARBA00022475"/>
    </source>
</evidence>
<comment type="similarity">
    <text evidence="8">Belongs to the binding-protein-dependent transport system permease family.</text>
</comment>
<evidence type="ECO:0000256" key="1">
    <source>
        <dbReference type="ARBA" id="ARBA00004651"/>
    </source>
</evidence>
<dbReference type="InterPro" id="IPR050901">
    <property type="entry name" value="BP-dep_ABC_trans_perm"/>
</dbReference>
<feature type="transmembrane region" description="Helical" evidence="8">
    <location>
        <begin position="69"/>
        <end position="96"/>
    </location>
</feature>
<dbReference type="PANTHER" id="PTHR32243">
    <property type="entry name" value="MALTOSE TRANSPORT SYSTEM PERMEASE-RELATED"/>
    <property type="match status" value="1"/>
</dbReference>
<keyword evidence="6 8" id="KW-1133">Transmembrane helix</keyword>
<dbReference type="Pfam" id="PF00528">
    <property type="entry name" value="BPD_transp_1"/>
    <property type="match status" value="1"/>
</dbReference>
<reference evidence="10 11" key="1">
    <citation type="submission" date="2016-04" db="EMBL/GenBank/DDBJ databases">
        <title>Complete genome sequence of Fictibacillus phosphorivorans G25-29, a strain toxic to nematodes.</title>
        <authorList>
            <person name="Zheng Z."/>
        </authorList>
    </citation>
    <scope>NUCLEOTIDE SEQUENCE [LARGE SCALE GENOMIC DNA]</scope>
    <source>
        <strain evidence="10 11">G25-29</strain>
    </source>
</reference>
<evidence type="ECO:0000256" key="6">
    <source>
        <dbReference type="ARBA" id="ARBA00022989"/>
    </source>
</evidence>
<name>A0A160IKF5_9BACL</name>
<evidence type="ECO:0000259" key="9">
    <source>
        <dbReference type="PROSITE" id="PS50928"/>
    </source>
</evidence>
<dbReference type="FunFam" id="1.10.3720.10:FF:000034">
    <property type="entry name" value="Sugar ABC transporter permease"/>
    <property type="match status" value="1"/>
</dbReference>
<sequence length="278" mass="30968">MSIKTARRIRLTLSYLVLLSAIAIVIYPILWVIGSSFNPGNTLSSSTIIPKNATLAHYKELFAETDYLIWYWNTLKICFITMVLSVIFIGLTAYAFSRYKFIGRKNGLLLFLILQMIPQFVAILAIYILAYQVGLLDTHFALILVYVGGLIPMNTYLAKNYYDTIPKELDESARIDGAGHFRIFWQIILPLSKPILAVIALFSFISPFADFILASILISSDEKMTLAVGLFNMIKNEFGNSFTLFAAGSVLVAIPIGLLFLSLQRYFISGLTAGGTKG</sequence>
<evidence type="ECO:0000313" key="10">
    <source>
        <dbReference type="EMBL" id="ANC76613.1"/>
    </source>
</evidence>
<dbReference type="RefSeq" id="WP_066393025.1">
    <property type="nucleotide sequence ID" value="NZ_CP015378.1"/>
</dbReference>
<organism evidence="10 11">
    <name type="scientific">Fictibacillus phosphorivorans</name>
    <dbReference type="NCBI Taxonomy" id="1221500"/>
    <lineage>
        <taxon>Bacteria</taxon>
        <taxon>Bacillati</taxon>
        <taxon>Bacillota</taxon>
        <taxon>Bacilli</taxon>
        <taxon>Bacillales</taxon>
        <taxon>Fictibacillaceae</taxon>
        <taxon>Fictibacillus</taxon>
    </lineage>
</organism>
<dbReference type="SUPFAM" id="SSF161098">
    <property type="entry name" value="MetI-like"/>
    <property type="match status" value="1"/>
</dbReference>
<dbReference type="InterPro" id="IPR035906">
    <property type="entry name" value="MetI-like_sf"/>
</dbReference>
<feature type="domain" description="ABC transmembrane type-1" evidence="9">
    <location>
        <begin position="71"/>
        <end position="263"/>
    </location>
</feature>
<evidence type="ECO:0000256" key="8">
    <source>
        <dbReference type="RuleBase" id="RU363032"/>
    </source>
</evidence>
<dbReference type="CDD" id="cd06261">
    <property type="entry name" value="TM_PBP2"/>
    <property type="match status" value="1"/>
</dbReference>
<evidence type="ECO:0000256" key="7">
    <source>
        <dbReference type="ARBA" id="ARBA00023136"/>
    </source>
</evidence>
<feature type="transmembrane region" description="Helical" evidence="8">
    <location>
        <begin position="108"/>
        <end position="133"/>
    </location>
</feature>
<dbReference type="InterPro" id="IPR000515">
    <property type="entry name" value="MetI-like"/>
</dbReference>
<keyword evidence="7 8" id="KW-0472">Membrane</keyword>
<protein>
    <submittedName>
        <fullName evidence="10">Sugar ABC transporter permease</fullName>
    </submittedName>
</protein>
<keyword evidence="5 8" id="KW-0812">Transmembrane</keyword>
<dbReference type="EMBL" id="CP015378">
    <property type="protein sequence ID" value="ANC76613.1"/>
    <property type="molecule type" value="Genomic_DNA"/>
</dbReference>
<dbReference type="KEGG" id="fpn:ABE65_007295"/>
<evidence type="ECO:0000256" key="5">
    <source>
        <dbReference type="ARBA" id="ARBA00022692"/>
    </source>
</evidence>
<dbReference type="Gene3D" id="1.10.3720.10">
    <property type="entry name" value="MetI-like"/>
    <property type="match status" value="1"/>
</dbReference>
<dbReference type="GO" id="GO:0005886">
    <property type="term" value="C:plasma membrane"/>
    <property type="evidence" value="ECO:0007669"/>
    <property type="project" value="UniProtKB-SubCell"/>
</dbReference>
<keyword evidence="4" id="KW-0762">Sugar transport</keyword>
<dbReference type="PANTHER" id="PTHR32243:SF34">
    <property type="entry name" value="GALACTOOLIGOSACCHARIDES TRANSPORT SYSTEM PERMEASE PROTEIN GANQ"/>
    <property type="match status" value="1"/>
</dbReference>
<gene>
    <name evidence="10" type="ORF">ABE65_007295</name>
</gene>
<keyword evidence="3" id="KW-1003">Cell membrane</keyword>
<feature type="transmembrane region" description="Helical" evidence="8">
    <location>
        <begin position="139"/>
        <end position="157"/>
    </location>
</feature>
<keyword evidence="2 8" id="KW-0813">Transport</keyword>
<comment type="subcellular location">
    <subcellularLocation>
        <location evidence="1 8">Cell membrane</location>
        <topology evidence="1 8">Multi-pass membrane protein</topology>
    </subcellularLocation>
</comment>
<proteinExistence type="inferred from homology"/>
<keyword evidence="11" id="KW-1185">Reference proteome</keyword>
<dbReference type="Proteomes" id="UP000076623">
    <property type="component" value="Chromosome"/>
</dbReference>
<dbReference type="GO" id="GO:0015423">
    <property type="term" value="F:ABC-type maltose transporter activity"/>
    <property type="evidence" value="ECO:0007669"/>
    <property type="project" value="TreeGrafter"/>
</dbReference>
<accession>A0A160IKF5</accession>
<dbReference type="AlphaFoldDB" id="A0A160IKF5"/>
<feature type="transmembrane region" description="Helical" evidence="8">
    <location>
        <begin position="12"/>
        <end position="33"/>
    </location>
</feature>
<dbReference type="PROSITE" id="PS50928">
    <property type="entry name" value="ABC_TM1"/>
    <property type="match status" value="1"/>
</dbReference>
<dbReference type="STRING" id="1221500.ABE65_007295"/>
<evidence type="ECO:0000313" key="11">
    <source>
        <dbReference type="Proteomes" id="UP000076623"/>
    </source>
</evidence>
<evidence type="ECO:0000256" key="4">
    <source>
        <dbReference type="ARBA" id="ARBA00022597"/>
    </source>
</evidence>
<dbReference type="GO" id="GO:0042956">
    <property type="term" value="P:maltodextrin transmembrane transport"/>
    <property type="evidence" value="ECO:0007669"/>
    <property type="project" value="TreeGrafter"/>
</dbReference>